<dbReference type="PATRIC" id="fig|992026.3.peg.390"/>
<dbReference type="InterPro" id="IPR017850">
    <property type="entry name" value="Alkaline_phosphatase_core_sf"/>
</dbReference>
<sequence length="559" mass="64844">MEKLLKFLKFFASSVTLDEKFLIFLLCNALSNAYKNSDLFSFSKGFLGAFLIGFVVYYGCVLIPKKRLRYSLEWLFIGSGIVFSVAEIFTLFMFKMPFSKGLIDTLLATNSSETMAFVKSYNNYLFYYVFILIALLIVIKIIRFRALVPSVIAGVLGLSILTIGSVRHVKYLTSNDAILKKSLRSLSLARGFYSAYLSLTDRQQAIKFYSFLNNLYLPSDYLSSTGDVENVVLVIGESASRNFMQLYGYNAPNNPLLSELANERERERESNNLFVFSDTISKEGSTSDVFESLLNYSDAETTKPWYHYHNMIDIFKRSHYETFWLEKQFVDQWSLIQDLVSSRSKNRYFLQRDRNRYFLPKEWTSYDEYILTFYSKNIPSQLKSKNFIVFHLRGSHKTYSERFPQSFAKFKPSDLSFSNLHASSDRDKQIVADYVNSLYYNDFVLNGIFNLFKDKDAIVFYLSDHAQDIFESGPTYGHSCSKAGLEIPFMIYVSDIFKEKHPEKVKLIKNALNKPFMSDDLIHSLLPLVGIHTKDEIESKNLFSPKFDTQRKRAVCYER</sequence>
<evidence type="ECO:0000313" key="10">
    <source>
        <dbReference type="Proteomes" id="UP000003402"/>
    </source>
</evidence>
<dbReference type="InterPro" id="IPR058130">
    <property type="entry name" value="PEA_transf_C"/>
</dbReference>
<dbReference type="Gene3D" id="3.40.720.10">
    <property type="entry name" value="Alkaline Phosphatase, subunit A"/>
    <property type="match status" value="1"/>
</dbReference>
<dbReference type="AlphaFoldDB" id="I9Q6T5"/>
<evidence type="ECO:0000256" key="6">
    <source>
        <dbReference type="ARBA" id="ARBA00023136"/>
    </source>
</evidence>
<comment type="caution">
    <text evidence="9">The sequence shown here is derived from an EMBL/GenBank/DDBJ whole genome shotgun (WGS) entry which is preliminary data.</text>
</comment>
<evidence type="ECO:0000256" key="1">
    <source>
        <dbReference type="ARBA" id="ARBA00004651"/>
    </source>
</evidence>
<organism evidence="9 10">
    <name type="scientific">Helicobacter pylori NQ4099</name>
    <dbReference type="NCBI Taxonomy" id="992026"/>
    <lineage>
        <taxon>Bacteria</taxon>
        <taxon>Pseudomonadati</taxon>
        <taxon>Campylobacterota</taxon>
        <taxon>Epsilonproteobacteria</taxon>
        <taxon>Campylobacterales</taxon>
        <taxon>Helicobacteraceae</taxon>
        <taxon>Helicobacter</taxon>
    </lineage>
</organism>
<dbReference type="GO" id="GO:0005886">
    <property type="term" value="C:plasma membrane"/>
    <property type="evidence" value="ECO:0007669"/>
    <property type="project" value="UniProtKB-SubCell"/>
</dbReference>
<protein>
    <recommendedName>
        <fullName evidence="8">Sulfatase N-terminal domain-containing protein</fullName>
    </recommendedName>
</protein>
<accession>I9Q6T5</accession>
<keyword evidence="6 7" id="KW-0472">Membrane</keyword>
<dbReference type="SUPFAM" id="SSF53649">
    <property type="entry name" value="Alkaline phosphatase-like"/>
    <property type="match status" value="1"/>
</dbReference>
<keyword evidence="4 7" id="KW-0812">Transmembrane</keyword>
<evidence type="ECO:0000256" key="7">
    <source>
        <dbReference type="SAM" id="Phobius"/>
    </source>
</evidence>
<evidence type="ECO:0000256" key="2">
    <source>
        <dbReference type="ARBA" id="ARBA00022475"/>
    </source>
</evidence>
<proteinExistence type="predicted"/>
<dbReference type="CDD" id="cd16017">
    <property type="entry name" value="LptA"/>
    <property type="match status" value="1"/>
</dbReference>
<keyword evidence="3" id="KW-0808">Transferase</keyword>
<feature type="transmembrane region" description="Helical" evidence="7">
    <location>
        <begin position="121"/>
        <end position="139"/>
    </location>
</feature>
<evidence type="ECO:0000259" key="8">
    <source>
        <dbReference type="Pfam" id="PF00884"/>
    </source>
</evidence>
<evidence type="ECO:0000256" key="5">
    <source>
        <dbReference type="ARBA" id="ARBA00022989"/>
    </source>
</evidence>
<comment type="subcellular location">
    <subcellularLocation>
        <location evidence="1">Cell membrane</location>
        <topology evidence="1">Multi-pass membrane protein</topology>
    </subcellularLocation>
</comment>
<dbReference type="PANTHER" id="PTHR30443">
    <property type="entry name" value="INNER MEMBRANE PROTEIN"/>
    <property type="match status" value="1"/>
</dbReference>
<keyword evidence="2" id="KW-1003">Cell membrane</keyword>
<evidence type="ECO:0000256" key="4">
    <source>
        <dbReference type="ARBA" id="ARBA00022692"/>
    </source>
</evidence>
<dbReference type="InterPro" id="IPR040423">
    <property type="entry name" value="PEA_transferase"/>
</dbReference>
<dbReference type="EMBL" id="AKNU01000002">
    <property type="protein sequence ID" value="EJB30231.1"/>
    <property type="molecule type" value="Genomic_DNA"/>
</dbReference>
<dbReference type="Proteomes" id="UP000003402">
    <property type="component" value="Unassembled WGS sequence"/>
</dbReference>
<dbReference type="GO" id="GO:0009244">
    <property type="term" value="P:lipopolysaccharide core region biosynthetic process"/>
    <property type="evidence" value="ECO:0007669"/>
    <property type="project" value="TreeGrafter"/>
</dbReference>
<dbReference type="InterPro" id="IPR000917">
    <property type="entry name" value="Sulfatase_N"/>
</dbReference>
<feature type="transmembrane region" description="Helical" evidence="7">
    <location>
        <begin position="46"/>
        <end position="63"/>
    </location>
</feature>
<dbReference type="RefSeq" id="WP_000413304.1">
    <property type="nucleotide sequence ID" value="NZ_AKNU01000002.1"/>
</dbReference>
<keyword evidence="5 7" id="KW-1133">Transmembrane helix</keyword>
<feature type="domain" description="Sulfatase N-terminal" evidence="8">
    <location>
        <begin position="230"/>
        <end position="531"/>
    </location>
</feature>
<feature type="transmembrane region" description="Helical" evidence="7">
    <location>
        <begin position="75"/>
        <end position="94"/>
    </location>
</feature>
<evidence type="ECO:0000256" key="3">
    <source>
        <dbReference type="ARBA" id="ARBA00022679"/>
    </source>
</evidence>
<name>I9Q6T5_HELPX</name>
<dbReference type="PANTHER" id="PTHR30443:SF2">
    <property type="entry name" value="PHOSPHOETHANOLAMINE TRANSFERASE EPTC"/>
    <property type="match status" value="1"/>
</dbReference>
<dbReference type="Pfam" id="PF00884">
    <property type="entry name" value="Sulfatase"/>
    <property type="match status" value="1"/>
</dbReference>
<gene>
    <name evidence="9" type="ORF">HPNQ4099_0398</name>
</gene>
<feature type="transmembrane region" description="Helical" evidence="7">
    <location>
        <begin position="146"/>
        <end position="166"/>
    </location>
</feature>
<reference evidence="9 10" key="1">
    <citation type="journal article" date="2013" name="Pathog. Dis.">
        <title>Genome sequences of 65 Helicobacter pylori strains isolated from asymptomatic individuals and patients with gastric cancer, peptic ulcer disease, or gastritis.</title>
        <authorList>
            <person name="Blanchard T.G."/>
            <person name="Czinn S.J."/>
            <person name="Correa P."/>
            <person name="Nakazawa T."/>
            <person name="Keelan M."/>
            <person name="Morningstar L."/>
            <person name="Santana-Cruz I."/>
            <person name="Maroo A."/>
            <person name="McCracken C."/>
            <person name="Shefchek K."/>
            <person name="Daugherty S."/>
            <person name="Song Y."/>
            <person name="Fraser C.M."/>
            <person name="Fricke W.F."/>
        </authorList>
    </citation>
    <scope>NUCLEOTIDE SEQUENCE [LARGE SCALE GENOMIC DNA]</scope>
    <source>
        <strain evidence="9 10">NQ4099</strain>
    </source>
</reference>
<dbReference type="GO" id="GO:0016776">
    <property type="term" value="F:phosphotransferase activity, phosphate group as acceptor"/>
    <property type="evidence" value="ECO:0007669"/>
    <property type="project" value="TreeGrafter"/>
</dbReference>
<evidence type="ECO:0000313" key="9">
    <source>
        <dbReference type="EMBL" id="EJB30231.1"/>
    </source>
</evidence>